<dbReference type="RefSeq" id="WP_127728784.1">
    <property type="nucleotide sequence ID" value="NZ_SACP01000009.1"/>
</dbReference>
<dbReference type="Proteomes" id="UP000286997">
    <property type="component" value="Unassembled WGS sequence"/>
</dbReference>
<dbReference type="EMBL" id="SACP01000009">
    <property type="protein sequence ID" value="RVU18353.1"/>
    <property type="molecule type" value="Genomic_DNA"/>
</dbReference>
<dbReference type="OrthoDB" id="9820349at2"/>
<keyword evidence="2" id="KW-1185">Reference proteome</keyword>
<dbReference type="AlphaFoldDB" id="A0A3S2YSB4"/>
<comment type="caution">
    <text evidence="1">The sequence shown here is derived from an EMBL/GenBank/DDBJ whole genome shotgun (WGS) entry which is preliminary data.</text>
</comment>
<gene>
    <name evidence="1" type="ORF">EOE48_10665</name>
</gene>
<accession>A0A3S2YSB4</accession>
<name>A0A3S2YSB4_9HYPH</name>
<evidence type="ECO:0000313" key="2">
    <source>
        <dbReference type="Proteomes" id="UP000286997"/>
    </source>
</evidence>
<proteinExistence type="predicted"/>
<sequence>MRQAIADQFGIERGSFVLNFPPRPGCLPASIFTDDLKIPLKRTARDDPALDRGPAFDFSADLSFDAGAEANAGVASFFGVKADASKASDAKLEFRNAHAVEMLGPEMKKRVLADPDAKAAAERKVSPFMVSRAFEGKVSLRLTRKAGMSAEAWANLKAQPVEVKAGVHVSAGDEVVITVDDPVVFAFEVVRTNYVTTHLAPGKDPDDVRFVPIPEDLFVR</sequence>
<organism evidence="1 2">
    <name type="scientific">Methylobacterium oryzihabitans</name>
    <dbReference type="NCBI Taxonomy" id="2499852"/>
    <lineage>
        <taxon>Bacteria</taxon>
        <taxon>Pseudomonadati</taxon>
        <taxon>Pseudomonadota</taxon>
        <taxon>Alphaproteobacteria</taxon>
        <taxon>Hyphomicrobiales</taxon>
        <taxon>Methylobacteriaceae</taxon>
        <taxon>Methylobacterium</taxon>
    </lineage>
</organism>
<reference evidence="1 2" key="1">
    <citation type="submission" date="2019-01" db="EMBL/GenBank/DDBJ databases">
        <authorList>
            <person name="Chen W.-M."/>
        </authorList>
    </citation>
    <scope>NUCLEOTIDE SEQUENCE [LARGE SCALE GENOMIC DNA]</scope>
    <source>
        <strain evidence="1 2">TER-1</strain>
    </source>
</reference>
<evidence type="ECO:0000313" key="1">
    <source>
        <dbReference type="EMBL" id="RVU18353.1"/>
    </source>
</evidence>
<protein>
    <submittedName>
        <fullName evidence="1">Uncharacterized protein</fullName>
    </submittedName>
</protein>